<evidence type="ECO:0000313" key="3">
    <source>
        <dbReference type="Proteomes" id="UP000309668"/>
    </source>
</evidence>
<keyword evidence="3" id="KW-1185">Reference proteome</keyword>
<keyword evidence="1" id="KW-0812">Transmembrane</keyword>
<dbReference type="RefSeq" id="WP_138617635.1">
    <property type="nucleotide sequence ID" value="NZ_VCAO01000003.1"/>
</dbReference>
<proteinExistence type="predicted"/>
<keyword evidence="1" id="KW-1133">Transmembrane helix</keyword>
<protein>
    <recommendedName>
        <fullName evidence="4">CHASE2 domain-containing protein</fullName>
    </recommendedName>
</protein>
<organism evidence="2 3">
    <name type="scientific">Qipengyuania marisflavi</name>
    <dbReference type="NCBI Taxonomy" id="2486356"/>
    <lineage>
        <taxon>Bacteria</taxon>
        <taxon>Pseudomonadati</taxon>
        <taxon>Pseudomonadota</taxon>
        <taxon>Alphaproteobacteria</taxon>
        <taxon>Sphingomonadales</taxon>
        <taxon>Erythrobacteraceae</taxon>
        <taxon>Qipengyuania</taxon>
    </lineage>
</organism>
<feature type="transmembrane region" description="Helical" evidence="1">
    <location>
        <begin position="281"/>
        <end position="301"/>
    </location>
</feature>
<reference evidence="2 3" key="1">
    <citation type="submission" date="2019-05" db="EMBL/GenBank/DDBJ databases">
        <title>Erythrobacter marisflavi sp. nov., isolated from isolated from water of an estuary environment.</title>
        <authorList>
            <person name="Yoon J.-H."/>
        </authorList>
    </citation>
    <scope>NUCLEOTIDE SEQUENCE [LARGE SCALE GENOMIC DNA]</scope>
    <source>
        <strain evidence="2 3">KEM-5</strain>
    </source>
</reference>
<keyword evidence="1" id="KW-0472">Membrane</keyword>
<dbReference type="AlphaFoldDB" id="A0A5S3PX69"/>
<evidence type="ECO:0000256" key="1">
    <source>
        <dbReference type="SAM" id="Phobius"/>
    </source>
</evidence>
<comment type="caution">
    <text evidence="2">The sequence shown here is derived from an EMBL/GenBank/DDBJ whole genome shotgun (WGS) entry which is preliminary data.</text>
</comment>
<accession>A0A5S3PX69</accession>
<gene>
    <name evidence="2" type="ORF">FEV51_07835</name>
</gene>
<evidence type="ECO:0008006" key="4">
    <source>
        <dbReference type="Google" id="ProtNLM"/>
    </source>
</evidence>
<name>A0A5S3PX69_9SPHN</name>
<feature type="transmembrane region" description="Helical" evidence="1">
    <location>
        <begin position="332"/>
        <end position="351"/>
    </location>
</feature>
<evidence type="ECO:0000313" key="2">
    <source>
        <dbReference type="EMBL" id="TMM48195.1"/>
    </source>
</evidence>
<sequence>MASSKSSFWQKGWRKRLRSSRGLDVALGDYVTALVVALAAALLAQTPAPRMLDGLFFDSVTRFDAGRTPKVVIVDQTQAVPSGESAALELAAENLRITRLCYRVAPEISPNSVDISASAPGISDTVVAGRDVERIPAGNGWRFAGSSEFPANIAAANNRIATPEYGVHRRQLFGQKGASEPIPMLETACAGRQAALGSYLVRMPRAQNIPRVTAGQLLSGEFQESELAGMIALVAPPSDRTEPYFPTPLTPGARGTSATLFSAYAIQALADGREVYRAGPWASLMLLIVAALSAALLMRLLPSKRFAVLAAFGGLLLVTAAGWAVLQFVHALMPISAMLLAFALTAAALILRHERAQDRKLGQTLERAINLSFTRSVFYDHSRIPDYLLSLARLLKLPKMAVLERGADTLWHVLAAHNAENSELALTAPAARRQLEKLQRAQKPLSAQILAPEWGDTTRVALVSSGDSEIAWVYDVLPGRKGAITGRVVTAIASSLRQMRNWQHSMLGNADGKSRQIPIDARVSSAANLITVQSEQIRQGLDALDTAVLIFHPAGFALQANVRMAALCEQIELPLERTSIAEAILALTELTPEQADSVVERMLVRGGDMRVPMRDIASRQYMLRIAATPGRDEAWRRVVVLEAVDVSDLDQLAELRQAVGVFIDRQLRNDLEAITLGATLAADPRLKEGALNRIIGRIKDVAARATGRLEEVAELLGELPPGLIPSYPIEARNSVAQALERVSELADEMAVTIDAQLPGISGFTIAEPFMLSDMVEAILRLVIADTAQGGTITLLLEEVDNHTRIRIAGGFGMPFDRLVEALDARAGEVPSEFQIAAAGFAEVLAWQGSVSYWSAAGDGYKFNIQLRRIG</sequence>
<dbReference type="OrthoDB" id="7420311at2"/>
<dbReference type="EMBL" id="VCAO01000003">
    <property type="protein sequence ID" value="TMM48195.1"/>
    <property type="molecule type" value="Genomic_DNA"/>
</dbReference>
<feature type="transmembrane region" description="Helical" evidence="1">
    <location>
        <begin position="306"/>
        <end position="326"/>
    </location>
</feature>
<feature type="transmembrane region" description="Helical" evidence="1">
    <location>
        <begin position="21"/>
        <end position="44"/>
    </location>
</feature>
<dbReference type="Proteomes" id="UP000309668">
    <property type="component" value="Unassembled WGS sequence"/>
</dbReference>